<evidence type="ECO:0000256" key="8">
    <source>
        <dbReference type="ARBA" id="ARBA00023065"/>
    </source>
</evidence>
<dbReference type="AlphaFoldDB" id="A0A8S1JFB4"/>
<feature type="compositionally biased region" description="Basic and acidic residues" evidence="10">
    <location>
        <begin position="90"/>
        <end position="99"/>
    </location>
</feature>
<keyword evidence="7 11" id="KW-1133">Transmembrane helix</keyword>
<feature type="transmembrane region" description="Helical" evidence="11">
    <location>
        <begin position="225"/>
        <end position="244"/>
    </location>
</feature>
<feature type="transmembrane region" description="Helical" evidence="11">
    <location>
        <begin position="361"/>
        <end position="380"/>
    </location>
</feature>
<feature type="domain" description="RCK N-terminal" evidence="12">
    <location>
        <begin position="581"/>
        <end position="698"/>
    </location>
</feature>
<proteinExistence type="predicted"/>
<dbReference type="Proteomes" id="UP000708148">
    <property type="component" value="Unassembled WGS sequence"/>
</dbReference>
<protein>
    <recommendedName>
        <fullName evidence="12">RCK N-terminal domain-containing protein</fullName>
    </recommendedName>
</protein>
<keyword evidence="3" id="KW-0050">Antiport</keyword>
<dbReference type="PANTHER" id="PTHR46157">
    <property type="entry name" value="K(+) EFFLUX ANTIPORTER 3, CHLOROPLASTIC"/>
    <property type="match status" value="1"/>
</dbReference>
<evidence type="ECO:0000313" key="13">
    <source>
        <dbReference type="EMBL" id="CAD7704749.1"/>
    </source>
</evidence>
<gene>
    <name evidence="13" type="ORF">OSTQU699_LOCUS10104</name>
</gene>
<feature type="transmembrane region" description="Helical" evidence="11">
    <location>
        <begin position="116"/>
        <end position="134"/>
    </location>
</feature>
<evidence type="ECO:0000256" key="9">
    <source>
        <dbReference type="ARBA" id="ARBA00023136"/>
    </source>
</evidence>
<evidence type="ECO:0000256" key="3">
    <source>
        <dbReference type="ARBA" id="ARBA00022449"/>
    </source>
</evidence>
<dbReference type="InterPro" id="IPR003148">
    <property type="entry name" value="RCK_N"/>
</dbReference>
<dbReference type="FunFam" id="3.40.50.720:FF:000036">
    <property type="entry name" value="Glutathione-regulated potassium-efflux system protein KefB"/>
    <property type="match status" value="1"/>
</dbReference>
<dbReference type="Pfam" id="PF02254">
    <property type="entry name" value="TrkA_N"/>
    <property type="match status" value="1"/>
</dbReference>
<evidence type="ECO:0000256" key="11">
    <source>
        <dbReference type="SAM" id="Phobius"/>
    </source>
</evidence>
<feature type="transmembrane region" description="Helical" evidence="11">
    <location>
        <begin position="199"/>
        <end position="219"/>
    </location>
</feature>
<evidence type="ECO:0000256" key="10">
    <source>
        <dbReference type="SAM" id="MobiDB-lite"/>
    </source>
</evidence>
<dbReference type="InterPro" id="IPR006153">
    <property type="entry name" value="Cation/H_exchanger_TM"/>
</dbReference>
<evidence type="ECO:0000256" key="6">
    <source>
        <dbReference type="ARBA" id="ARBA00022958"/>
    </source>
</evidence>
<comment type="caution">
    <text evidence="13">The sequence shown here is derived from an EMBL/GenBank/DDBJ whole genome shotgun (WGS) entry which is preliminary data.</text>
</comment>
<evidence type="ECO:0000256" key="7">
    <source>
        <dbReference type="ARBA" id="ARBA00022989"/>
    </source>
</evidence>
<feature type="compositionally biased region" description="Basic and acidic residues" evidence="10">
    <location>
        <begin position="61"/>
        <end position="73"/>
    </location>
</feature>
<feature type="transmembrane region" description="Helical" evidence="11">
    <location>
        <begin position="537"/>
        <end position="558"/>
    </location>
</feature>
<keyword evidence="8" id="KW-0406">Ion transport</keyword>
<name>A0A8S1JFB4_9CHLO</name>
<feature type="region of interest" description="Disordered" evidence="10">
    <location>
        <begin position="26"/>
        <end position="99"/>
    </location>
</feature>
<feature type="transmembrane region" description="Helical" evidence="11">
    <location>
        <begin position="416"/>
        <end position="436"/>
    </location>
</feature>
<comment type="subcellular location">
    <subcellularLocation>
        <location evidence="1">Endomembrane system</location>
        <topology evidence="1">Multi-pass membrane protein</topology>
    </subcellularLocation>
</comment>
<evidence type="ECO:0000256" key="5">
    <source>
        <dbReference type="ARBA" id="ARBA00022692"/>
    </source>
</evidence>
<keyword evidence="9 11" id="KW-0472">Membrane</keyword>
<dbReference type="GO" id="GO:0015386">
    <property type="term" value="F:potassium:proton antiporter activity"/>
    <property type="evidence" value="ECO:0007669"/>
    <property type="project" value="TreeGrafter"/>
</dbReference>
<dbReference type="SUPFAM" id="SSF51735">
    <property type="entry name" value="NAD(P)-binding Rossmann-fold domains"/>
    <property type="match status" value="1"/>
</dbReference>
<evidence type="ECO:0000313" key="14">
    <source>
        <dbReference type="Proteomes" id="UP000708148"/>
    </source>
</evidence>
<evidence type="ECO:0000256" key="4">
    <source>
        <dbReference type="ARBA" id="ARBA00022538"/>
    </source>
</evidence>
<feature type="transmembrane region" description="Helical" evidence="11">
    <location>
        <begin position="474"/>
        <end position="495"/>
    </location>
</feature>
<keyword evidence="2" id="KW-0813">Transport</keyword>
<dbReference type="InterPro" id="IPR036291">
    <property type="entry name" value="NAD(P)-bd_dom_sf"/>
</dbReference>
<keyword evidence="6" id="KW-0630">Potassium</keyword>
<feature type="compositionally biased region" description="Acidic residues" evidence="10">
    <location>
        <begin position="39"/>
        <end position="48"/>
    </location>
</feature>
<keyword evidence="5 11" id="KW-0812">Transmembrane</keyword>
<organism evidence="13 14">
    <name type="scientific">Ostreobium quekettii</name>
    <dbReference type="NCBI Taxonomy" id="121088"/>
    <lineage>
        <taxon>Eukaryota</taxon>
        <taxon>Viridiplantae</taxon>
        <taxon>Chlorophyta</taxon>
        <taxon>core chlorophytes</taxon>
        <taxon>Ulvophyceae</taxon>
        <taxon>TCBD clade</taxon>
        <taxon>Bryopsidales</taxon>
        <taxon>Ostreobineae</taxon>
        <taxon>Ostreobiaceae</taxon>
        <taxon>Ostreobium</taxon>
    </lineage>
</organism>
<dbReference type="PROSITE" id="PS51201">
    <property type="entry name" value="RCK_N"/>
    <property type="match status" value="1"/>
</dbReference>
<evidence type="ECO:0000256" key="1">
    <source>
        <dbReference type="ARBA" id="ARBA00004127"/>
    </source>
</evidence>
<feature type="transmembrane region" description="Helical" evidence="11">
    <location>
        <begin position="174"/>
        <end position="192"/>
    </location>
</feature>
<dbReference type="GO" id="GO:0009507">
    <property type="term" value="C:chloroplast"/>
    <property type="evidence" value="ECO:0007669"/>
    <property type="project" value="TreeGrafter"/>
</dbReference>
<reference evidence="13" key="1">
    <citation type="submission" date="2020-12" db="EMBL/GenBank/DDBJ databases">
        <authorList>
            <person name="Iha C."/>
        </authorList>
    </citation>
    <scope>NUCLEOTIDE SEQUENCE</scope>
</reference>
<dbReference type="InterPro" id="IPR038770">
    <property type="entry name" value="Na+/solute_symporter_sf"/>
</dbReference>
<feature type="transmembrane region" description="Helical" evidence="11">
    <location>
        <begin position="317"/>
        <end position="341"/>
    </location>
</feature>
<dbReference type="EMBL" id="CAJHUC010002950">
    <property type="protein sequence ID" value="CAD7704749.1"/>
    <property type="molecule type" value="Genomic_DNA"/>
</dbReference>
<dbReference type="Gene3D" id="3.40.50.720">
    <property type="entry name" value="NAD(P)-binding Rossmann-like Domain"/>
    <property type="match status" value="1"/>
</dbReference>
<feature type="transmembrane region" description="Helical" evidence="11">
    <location>
        <begin position="448"/>
        <end position="468"/>
    </location>
</feature>
<feature type="transmembrane region" description="Helical" evidence="11">
    <location>
        <begin position="283"/>
        <end position="305"/>
    </location>
</feature>
<evidence type="ECO:0000259" key="12">
    <source>
        <dbReference type="PROSITE" id="PS51201"/>
    </source>
</evidence>
<sequence>MTACQTAVTNELEAKAVLKETEAALDKAMKESEALESSQELDEDEEKEEGQVSDVSDADEPPEKTKTRMEAEGSSRVLMPGVEVPSAPPAEKKEKRKEVYTEEKQHPAVLFLKKHGVAVGTVLLFAAASVVFLQSSTGKTLLASAGGFFSKLSYHLGQLWHYIIPSSHAGEEGFLQTIWLLLMSVVMVPLVLKGIPGGTPILGFLIAGALVGPHALGIVKNMEGVHMLGELGVVFLLFNIGLELSLERLRSMAKLVFGLGTAQVLVTILAVAMIAVSQTGVSGSAAIVVGCALALSSTAVAMQVLQDRGENGSRHGRATFSVLLLQDLAVVVVLIMIPLLAPKNGAMAGGIHHILKILGTAAVKAAVCITGIIVGGRVLLRPIYRSIAGFENKEIFAALTLLVVLGASKLTEVSGLSLALGAFLAGLLLAETEYVLQVESDIAPYEGLLMGLFFMTVGMEISVGPLFAQWKSVLTSLTILLAGKVAIMAAVGPCFGLSRVTAIRSGLLLAAGGEFAFVTLGEAEVQGILPSPIVNQIYLVVALSMALLPYLAILGGKLGQLFEKSDMRAMQPRGEETGSQKGHVIIAGFGRVGSLIAGLLSERLIPYVALDVHSDRVQNGKALDLPVYFGDAGSQAVLQSVGAQNAACIVVALDSPGANYRCVWAASRHFPHVPIYVRARDVDHARNLAKAGASVVVPETLEPSLQLAASVLSQTEVSTEEVGVIIDSYRRTHFAELASLARETGYSMGYGFSQMEDGIMEEDDDLDTAALGTAAAPEGA</sequence>
<dbReference type="GO" id="GO:0012505">
    <property type="term" value="C:endomembrane system"/>
    <property type="evidence" value="ECO:0007669"/>
    <property type="project" value="UniProtKB-SubCell"/>
</dbReference>
<dbReference type="Pfam" id="PF00999">
    <property type="entry name" value="Na_H_Exchanger"/>
    <property type="match status" value="1"/>
</dbReference>
<dbReference type="Gene3D" id="1.20.1530.20">
    <property type="match status" value="1"/>
</dbReference>
<accession>A0A8S1JFB4</accession>
<dbReference type="PANTHER" id="PTHR46157:SF2">
    <property type="entry name" value="K(+) EFFLUX ANTIPORTER 1, CHLOROPLASTIC-RELATED"/>
    <property type="match status" value="1"/>
</dbReference>
<dbReference type="OrthoDB" id="4834at2759"/>
<feature type="transmembrane region" description="Helical" evidence="11">
    <location>
        <begin position="256"/>
        <end position="277"/>
    </location>
</feature>
<keyword evidence="4" id="KW-0633">Potassium transport</keyword>
<keyword evidence="14" id="KW-1185">Reference proteome</keyword>
<dbReference type="GO" id="GO:0016020">
    <property type="term" value="C:membrane"/>
    <property type="evidence" value="ECO:0007669"/>
    <property type="project" value="InterPro"/>
</dbReference>
<evidence type="ECO:0000256" key="2">
    <source>
        <dbReference type="ARBA" id="ARBA00022448"/>
    </source>
</evidence>